<accession>A0A919NSV3</accession>
<feature type="transmembrane region" description="Helical" evidence="1">
    <location>
        <begin position="72"/>
        <end position="91"/>
    </location>
</feature>
<proteinExistence type="predicted"/>
<keyword evidence="1" id="KW-0472">Membrane</keyword>
<keyword evidence="1" id="KW-0812">Transmembrane</keyword>
<keyword evidence="3" id="KW-1185">Reference proteome</keyword>
<feature type="transmembrane region" description="Helical" evidence="1">
    <location>
        <begin position="98"/>
        <end position="119"/>
    </location>
</feature>
<feature type="transmembrane region" description="Helical" evidence="1">
    <location>
        <begin position="24"/>
        <end position="52"/>
    </location>
</feature>
<keyword evidence="1" id="KW-1133">Transmembrane helix</keyword>
<feature type="transmembrane region" description="Helical" evidence="1">
    <location>
        <begin position="131"/>
        <end position="149"/>
    </location>
</feature>
<dbReference type="AlphaFoldDB" id="A0A919NSV3"/>
<name>A0A919NSV3_9ACTN</name>
<dbReference type="Proteomes" id="UP000623608">
    <property type="component" value="Unassembled WGS sequence"/>
</dbReference>
<organism evidence="2 3">
    <name type="scientific">Paractinoplanes tereljensis</name>
    <dbReference type="NCBI Taxonomy" id="571912"/>
    <lineage>
        <taxon>Bacteria</taxon>
        <taxon>Bacillati</taxon>
        <taxon>Actinomycetota</taxon>
        <taxon>Actinomycetes</taxon>
        <taxon>Micromonosporales</taxon>
        <taxon>Micromonosporaceae</taxon>
        <taxon>Paractinoplanes</taxon>
    </lineage>
</organism>
<sequence length="165" mass="17702">MTPTETAIPDETAPQEKKRGWEPVIVAGGLVVAILAAFITGVLEILVTPLRAGDVVTIWRGDAIGSGSGPPIGLAILLAVVANYAIGWFAVSTTGKRWALAPPWALWTLMMLFAAGVRTNEGDYLISGDDWVALVMILVGSLSFAVYSYRMILRRIPRGPVPDQR</sequence>
<protein>
    <submittedName>
        <fullName evidence="2">Uncharacterized protein</fullName>
    </submittedName>
</protein>
<gene>
    <name evidence="2" type="ORF">Ate02nite_72860</name>
</gene>
<reference evidence="2" key="1">
    <citation type="submission" date="2021-01" db="EMBL/GenBank/DDBJ databases">
        <title>Whole genome shotgun sequence of Actinoplanes tereljensis NBRC 105297.</title>
        <authorList>
            <person name="Komaki H."/>
            <person name="Tamura T."/>
        </authorList>
    </citation>
    <scope>NUCLEOTIDE SEQUENCE</scope>
    <source>
        <strain evidence="2">NBRC 105297</strain>
    </source>
</reference>
<dbReference type="EMBL" id="BOMY01000046">
    <property type="protein sequence ID" value="GIF24556.1"/>
    <property type="molecule type" value="Genomic_DNA"/>
</dbReference>
<comment type="caution">
    <text evidence="2">The sequence shown here is derived from an EMBL/GenBank/DDBJ whole genome shotgun (WGS) entry which is preliminary data.</text>
</comment>
<evidence type="ECO:0000256" key="1">
    <source>
        <dbReference type="SAM" id="Phobius"/>
    </source>
</evidence>
<dbReference type="RefSeq" id="WP_203812414.1">
    <property type="nucleotide sequence ID" value="NZ_BOMY01000046.1"/>
</dbReference>
<evidence type="ECO:0000313" key="3">
    <source>
        <dbReference type="Proteomes" id="UP000623608"/>
    </source>
</evidence>
<evidence type="ECO:0000313" key="2">
    <source>
        <dbReference type="EMBL" id="GIF24556.1"/>
    </source>
</evidence>